<dbReference type="SUPFAM" id="SSF109604">
    <property type="entry name" value="HD-domain/PDEase-like"/>
    <property type="match status" value="1"/>
</dbReference>
<feature type="domain" description="HD/PDEase" evidence="1">
    <location>
        <begin position="57"/>
        <end position="205"/>
    </location>
</feature>
<dbReference type="PANTHER" id="PTHR11373">
    <property type="entry name" value="DEOXYNUCLEOSIDE TRIPHOSPHATE TRIPHOSPHOHYDROLASE"/>
    <property type="match status" value="1"/>
</dbReference>
<accession>A0A5C6FF72</accession>
<name>A0A5C6FF72_9BACT</name>
<dbReference type="CDD" id="cd00077">
    <property type="entry name" value="HDc"/>
    <property type="match status" value="1"/>
</dbReference>
<comment type="caution">
    <text evidence="2">The sequence shown here is derived from an EMBL/GenBank/DDBJ whole genome shotgun (WGS) entry which is preliminary data.</text>
</comment>
<protein>
    <recommendedName>
        <fullName evidence="1">HD/PDEase domain-containing protein</fullName>
    </recommendedName>
</protein>
<dbReference type="GO" id="GO:0006203">
    <property type="term" value="P:dGTP catabolic process"/>
    <property type="evidence" value="ECO:0007669"/>
    <property type="project" value="TreeGrafter"/>
</dbReference>
<sequence>MLPELTSLFQTGSLVRIPPAQDVPMSARVRRILDTAPVRRLASISQLGMVALVYPGATHSRLEHSLGVYDNALRVLTRFAGDANFNAMVDVPMAESFVLAALLHDVGHWPFCHPIEDMRLSGLGEHETRIGDWIQRSELTECIEQDWNCDVADLLGLLCPKKEASASQSPGLHLPGHRFLASCLSGPIDVDKLDYLERDSLHAGVPYGRNFDSGRLIASMSIHPQTGKLAISDKGRTAAEMMVFSRYIMFSEVYWHHTVRSATAMLQRCVFLLQHRLDLESTLRMDDAAWTANLRRAAEGSVAEPLADGLFGARRRLYKRAAEFNVIDGDEVHSRLARKPYWWLVALAERLAGQLSSTCSTVVHAVDVLVDAPPVKLEVDINIDVVARDGTARPLGDVSPVTAALAHRQFDNHVKRVRVFLRDEVRDTIAAKLSLPQLTDLVMTTINTLEDEIA</sequence>
<proteinExistence type="predicted"/>
<evidence type="ECO:0000313" key="2">
    <source>
        <dbReference type="EMBL" id="TWU58279.1"/>
    </source>
</evidence>
<dbReference type="EMBL" id="SJPX01000001">
    <property type="protein sequence ID" value="TWU58279.1"/>
    <property type="molecule type" value="Genomic_DNA"/>
</dbReference>
<keyword evidence="3" id="KW-1185">Reference proteome</keyword>
<dbReference type="InterPro" id="IPR045509">
    <property type="entry name" value="HD_assoc_2"/>
</dbReference>
<dbReference type="RefSeq" id="WP_222436039.1">
    <property type="nucleotide sequence ID" value="NZ_SJPX01000001.1"/>
</dbReference>
<reference evidence="2 3" key="1">
    <citation type="submission" date="2019-02" db="EMBL/GenBank/DDBJ databases">
        <title>Deep-cultivation of Planctomycetes and their phenomic and genomic characterization uncovers novel biology.</title>
        <authorList>
            <person name="Wiegand S."/>
            <person name="Jogler M."/>
            <person name="Boedeker C."/>
            <person name="Pinto D."/>
            <person name="Vollmers J."/>
            <person name="Rivas-Marin E."/>
            <person name="Kohn T."/>
            <person name="Peeters S.H."/>
            <person name="Heuer A."/>
            <person name="Rast P."/>
            <person name="Oberbeckmann S."/>
            <person name="Bunk B."/>
            <person name="Jeske O."/>
            <person name="Meyerdierks A."/>
            <person name="Storesund J.E."/>
            <person name="Kallscheuer N."/>
            <person name="Luecker S."/>
            <person name="Lage O.M."/>
            <person name="Pohl T."/>
            <person name="Merkel B.J."/>
            <person name="Hornburger P."/>
            <person name="Mueller R.-W."/>
            <person name="Bruemmer F."/>
            <person name="Labrenz M."/>
            <person name="Spormann A.M."/>
            <person name="Op Den Camp H."/>
            <person name="Overmann J."/>
            <person name="Amann R."/>
            <person name="Jetten M.S.M."/>
            <person name="Mascher T."/>
            <person name="Medema M.H."/>
            <person name="Devos D.P."/>
            <person name="Kaster A.-K."/>
            <person name="Ovreas L."/>
            <person name="Rohde M."/>
            <person name="Galperin M.Y."/>
            <person name="Jogler C."/>
        </authorList>
    </citation>
    <scope>NUCLEOTIDE SEQUENCE [LARGE SCALE GENOMIC DNA]</scope>
    <source>
        <strain evidence="2 3">Poly59</strain>
    </source>
</reference>
<evidence type="ECO:0000259" key="1">
    <source>
        <dbReference type="SMART" id="SM00471"/>
    </source>
</evidence>
<evidence type="ECO:0000313" key="3">
    <source>
        <dbReference type="Proteomes" id="UP000317977"/>
    </source>
</evidence>
<organism evidence="2 3">
    <name type="scientific">Rubripirellula reticaptiva</name>
    <dbReference type="NCBI Taxonomy" id="2528013"/>
    <lineage>
        <taxon>Bacteria</taxon>
        <taxon>Pseudomonadati</taxon>
        <taxon>Planctomycetota</taxon>
        <taxon>Planctomycetia</taxon>
        <taxon>Pirellulales</taxon>
        <taxon>Pirellulaceae</taxon>
        <taxon>Rubripirellula</taxon>
    </lineage>
</organism>
<dbReference type="Proteomes" id="UP000317977">
    <property type="component" value="Unassembled WGS sequence"/>
</dbReference>
<dbReference type="AlphaFoldDB" id="A0A5C6FF72"/>
<dbReference type="InterPro" id="IPR003607">
    <property type="entry name" value="HD/PDEase_dom"/>
</dbReference>
<dbReference type="PANTHER" id="PTHR11373:SF4">
    <property type="entry name" value="DEOXYNUCLEOSIDE TRIPHOSPHATE TRIPHOSPHOHYDROLASE SAMHD1"/>
    <property type="match status" value="1"/>
</dbReference>
<dbReference type="SMART" id="SM00471">
    <property type="entry name" value="HDc"/>
    <property type="match status" value="1"/>
</dbReference>
<gene>
    <name evidence="2" type="ORF">Poly59_11900</name>
</gene>
<dbReference type="Pfam" id="PF19276">
    <property type="entry name" value="HD_assoc_2"/>
    <property type="match status" value="1"/>
</dbReference>
<dbReference type="GO" id="GO:0008832">
    <property type="term" value="F:dGTPase activity"/>
    <property type="evidence" value="ECO:0007669"/>
    <property type="project" value="TreeGrafter"/>
</dbReference>
<dbReference type="InterPro" id="IPR050135">
    <property type="entry name" value="dGTPase-like"/>
</dbReference>
<dbReference type="Gene3D" id="1.10.3210.10">
    <property type="entry name" value="Hypothetical protein af1432"/>
    <property type="match status" value="1"/>
</dbReference>